<dbReference type="Proteomes" id="UP000479710">
    <property type="component" value="Unassembled WGS sequence"/>
</dbReference>
<keyword evidence="2" id="KW-1185">Reference proteome</keyword>
<accession>A0A6G1ENZ2</accession>
<dbReference type="EMBL" id="SPHZ02000003">
    <property type="protein sequence ID" value="KAF0926362.1"/>
    <property type="molecule type" value="Genomic_DNA"/>
</dbReference>
<reference evidence="1 2" key="1">
    <citation type="submission" date="2019-11" db="EMBL/GenBank/DDBJ databases">
        <title>Whole genome sequence of Oryza granulata.</title>
        <authorList>
            <person name="Li W."/>
        </authorList>
    </citation>
    <scope>NUCLEOTIDE SEQUENCE [LARGE SCALE GENOMIC DNA]</scope>
    <source>
        <strain evidence="2">cv. Menghai</strain>
        <tissue evidence="1">Leaf</tissue>
    </source>
</reference>
<gene>
    <name evidence="1" type="ORF">E2562_023078</name>
</gene>
<evidence type="ECO:0000313" key="2">
    <source>
        <dbReference type="Proteomes" id="UP000479710"/>
    </source>
</evidence>
<evidence type="ECO:0000313" key="1">
    <source>
        <dbReference type="EMBL" id="KAF0926360.1"/>
    </source>
</evidence>
<dbReference type="AlphaFoldDB" id="A0A6G1ENZ2"/>
<sequence>MIFFFLCYQHKQGLLRLKEKHGVHLQCGCALWSQQHPFLLLLDLLRSKLLGGYFIDAAYCSSSSTGSHTCKLHLKHHLGQRRHHMSGLDSV</sequence>
<dbReference type="EMBL" id="SPHZ02000003">
    <property type="protein sequence ID" value="KAF0926361.1"/>
    <property type="molecule type" value="Genomic_DNA"/>
</dbReference>
<protein>
    <submittedName>
        <fullName evidence="1">Uncharacterized protein</fullName>
    </submittedName>
</protein>
<name>A0A6G1ENZ2_9ORYZ</name>
<organism evidence="1 2">
    <name type="scientific">Oryza meyeriana var. granulata</name>
    <dbReference type="NCBI Taxonomy" id="110450"/>
    <lineage>
        <taxon>Eukaryota</taxon>
        <taxon>Viridiplantae</taxon>
        <taxon>Streptophyta</taxon>
        <taxon>Embryophyta</taxon>
        <taxon>Tracheophyta</taxon>
        <taxon>Spermatophyta</taxon>
        <taxon>Magnoliopsida</taxon>
        <taxon>Liliopsida</taxon>
        <taxon>Poales</taxon>
        <taxon>Poaceae</taxon>
        <taxon>BOP clade</taxon>
        <taxon>Oryzoideae</taxon>
        <taxon>Oryzeae</taxon>
        <taxon>Oryzinae</taxon>
        <taxon>Oryza</taxon>
        <taxon>Oryza meyeriana</taxon>
    </lineage>
</organism>
<dbReference type="EMBL" id="SPHZ02000003">
    <property type="protein sequence ID" value="KAF0926360.1"/>
    <property type="molecule type" value="Genomic_DNA"/>
</dbReference>
<proteinExistence type="predicted"/>
<comment type="caution">
    <text evidence="1">The sequence shown here is derived from an EMBL/GenBank/DDBJ whole genome shotgun (WGS) entry which is preliminary data.</text>
</comment>